<comment type="caution">
    <text evidence="1">The sequence shown here is derived from an EMBL/GenBank/DDBJ whole genome shotgun (WGS) entry which is preliminary data.</text>
</comment>
<name>A0AAN9JME6_CLITE</name>
<protein>
    <submittedName>
        <fullName evidence="1">Uncharacterized protein</fullName>
    </submittedName>
</protein>
<organism evidence="1 2">
    <name type="scientific">Clitoria ternatea</name>
    <name type="common">Butterfly pea</name>
    <dbReference type="NCBI Taxonomy" id="43366"/>
    <lineage>
        <taxon>Eukaryota</taxon>
        <taxon>Viridiplantae</taxon>
        <taxon>Streptophyta</taxon>
        <taxon>Embryophyta</taxon>
        <taxon>Tracheophyta</taxon>
        <taxon>Spermatophyta</taxon>
        <taxon>Magnoliopsida</taxon>
        <taxon>eudicotyledons</taxon>
        <taxon>Gunneridae</taxon>
        <taxon>Pentapetalae</taxon>
        <taxon>rosids</taxon>
        <taxon>fabids</taxon>
        <taxon>Fabales</taxon>
        <taxon>Fabaceae</taxon>
        <taxon>Papilionoideae</taxon>
        <taxon>50 kb inversion clade</taxon>
        <taxon>NPAAA clade</taxon>
        <taxon>indigoferoid/millettioid clade</taxon>
        <taxon>Phaseoleae</taxon>
        <taxon>Clitoria</taxon>
    </lineage>
</organism>
<proteinExistence type="predicted"/>
<dbReference type="EMBL" id="JAYKXN010000003">
    <property type="protein sequence ID" value="KAK7300896.1"/>
    <property type="molecule type" value="Genomic_DNA"/>
</dbReference>
<dbReference type="Proteomes" id="UP001359559">
    <property type="component" value="Unassembled WGS sequence"/>
</dbReference>
<accession>A0AAN9JME6</accession>
<keyword evidence="2" id="KW-1185">Reference proteome</keyword>
<evidence type="ECO:0000313" key="1">
    <source>
        <dbReference type="EMBL" id="KAK7300896.1"/>
    </source>
</evidence>
<gene>
    <name evidence="1" type="ORF">RJT34_11747</name>
</gene>
<dbReference type="AlphaFoldDB" id="A0AAN9JME6"/>
<sequence length="73" mass="8077">MVDEIVRDMQQTIGGGEHQAVAGGEHQAAAGGENTNQQILFDIDPFRQHLSTGGQVRKTVSWYGVSIVIQRWR</sequence>
<reference evidence="1 2" key="1">
    <citation type="submission" date="2024-01" db="EMBL/GenBank/DDBJ databases">
        <title>The genomes of 5 underutilized Papilionoideae crops provide insights into root nodulation and disease resistance.</title>
        <authorList>
            <person name="Yuan L."/>
        </authorList>
    </citation>
    <scope>NUCLEOTIDE SEQUENCE [LARGE SCALE GENOMIC DNA]</scope>
    <source>
        <strain evidence="1">LY-2023</strain>
        <tissue evidence="1">Leaf</tissue>
    </source>
</reference>
<evidence type="ECO:0000313" key="2">
    <source>
        <dbReference type="Proteomes" id="UP001359559"/>
    </source>
</evidence>